<dbReference type="Proteomes" id="UP000215703">
    <property type="component" value="Chromosome"/>
</dbReference>
<organism evidence="1 2">
    <name type="scientific">Bradyrhizobium ottawaense</name>
    <dbReference type="NCBI Taxonomy" id="931866"/>
    <lineage>
        <taxon>Bacteria</taxon>
        <taxon>Pseudomonadati</taxon>
        <taxon>Pseudomonadota</taxon>
        <taxon>Alphaproteobacteria</taxon>
        <taxon>Hyphomicrobiales</taxon>
        <taxon>Nitrobacteraceae</taxon>
        <taxon>Bradyrhizobium</taxon>
    </lineage>
</organism>
<sequence>MAGSSRREVKVPLSVQEEEFAAACRDFVLERKPDLAASIVIVHNQLRIVNDPHVRLAFVELGLARLVRVLHLAIEGKAIALKRVPRLLFDLASYRRKILRALGRDD</sequence>
<evidence type="ECO:0000313" key="1">
    <source>
        <dbReference type="EMBL" id="AWL91943.1"/>
    </source>
</evidence>
<reference evidence="1 2" key="1">
    <citation type="journal article" date="2014" name="Int. J. Syst. Evol. Microbiol.">
        <title>Bradyrhizobium ottawaense sp. nov., a symbiotic nitrogen fixing bacterium from root nodules of soybeans in Canada.</title>
        <authorList>
            <person name="Yu X."/>
            <person name="Cloutier S."/>
            <person name="Tambong J.T."/>
            <person name="Bromfield E.S."/>
        </authorList>
    </citation>
    <scope>NUCLEOTIDE SEQUENCE [LARGE SCALE GENOMIC DNA]</scope>
    <source>
        <strain evidence="1 2">OO99</strain>
    </source>
</reference>
<reference evidence="1 2" key="2">
    <citation type="journal article" date="2017" name="Syst. Appl. Microbiol.">
        <title>Soybeans inoculated with root zone soils of Canadian native legumes harbour diverse and novel Bradyrhizobium spp. that possess agricultural potential.</title>
        <authorList>
            <person name="Bromfield E.S.P."/>
            <person name="Cloutier S."/>
            <person name="Tambong J.T."/>
            <person name="Tran Thi T.V."/>
        </authorList>
    </citation>
    <scope>NUCLEOTIDE SEQUENCE [LARGE SCALE GENOMIC DNA]</scope>
    <source>
        <strain evidence="1 2">OO99</strain>
    </source>
</reference>
<dbReference type="OrthoDB" id="8237237at2"/>
<dbReference type="EMBL" id="CP029425">
    <property type="protein sequence ID" value="AWL91943.1"/>
    <property type="molecule type" value="Genomic_DNA"/>
</dbReference>
<protein>
    <submittedName>
        <fullName evidence="1">Uncharacterized protein</fullName>
    </submittedName>
</protein>
<proteinExistence type="predicted"/>
<dbReference type="AlphaFoldDB" id="A0A2U8P2J8"/>
<evidence type="ECO:0000313" key="2">
    <source>
        <dbReference type="Proteomes" id="UP000215703"/>
    </source>
</evidence>
<name>A0A2U8P2J8_9BRAD</name>
<gene>
    <name evidence="1" type="ORF">CIT37_06795</name>
</gene>
<accession>A0A2U8P2J8</accession>